<dbReference type="Pfam" id="PF25612">
    <property type="entry name" value="DUF7940"/>
    <property type="match status" value="1"/>
</dbReference>
<reference evidence="2 3" key="1">
    <citation type="submission" date="2019-05" db="EMBL/GenBank/DDBJ databases">
        <title>Whole genome sequence analysis of Cupriavidus campinensis S14E4C strain.</title>
        <authorList>
            <person name="Abbaszade G."/>
            <person name="Szabo A."/>
            <person name="Toumi M."/>
            <person name="Toth E."/>
        </authorList>
    </citation>
    <scope>NUCLEOTIDE SEQUENCE [LARGE SCALE GENOMIC DNA]</scope>
    <source>
        <strain evidence="2 3">S14E4C</strain>
    </source>
</reference>
<organism evidence="2 3">
    <name type="scientific">Cupriavidus campinensis</name>
    <dbReference type="NCBI Taxonomy" id="151783"/>
    <lineage>
        <taxon>Bacteria</taxon>
        <taxon>Pseudomonadati</taxon>
        <taxon>Pseudomonadota</taxon>
        <taxon>Betaproteobacteria</taxon>
        <taxon>Burkholderiales</taxon>
        <taxon>Burkholderiaceae</taxon>
        <taxon>Cupriavidus</taxon>
    </lineage>
</organism>
<accession>A0ABY3EKW4</accession>
<dbReference type="EMBL" id="VCIZ01000010">
    <property type="protein sequence ID" value="TSP11427.1"/>
    <property type="molecule type" value="Genomic_DNA"/>
</dbReference>
<keyword evidence="3" id="KW-1185">Reference proteome</keyword>
<feature type="transmembrane region" description="Helical" evidence="1">
    <location>
        <begin position="20"/>
        <end position="43"/>
    </location>
</feature>
<evidence type="ECO:0000313" key="3">
    <source>
        <dbReference type="Proteomes" id="UP000318943"/>
    </source>
</evidence>
<feature type="transmembrane region" description="Helical" evidence="1">
    <location>
        <begin position="55"/>
        <end position="73"/>
    </location>
</feature>
<gene>
    <name evidence="2" type="ORF">FGG12_17465</name>
</gene>
<evidence type="ECO:0000313" key="2">
    <source>
        <dbReference type="EMBL" id="TSP11427.1"/>
    </source>
</evidence>
<name>A0ABY3EKW4_9BURK</name>
<sequence>MNLRLTLADNWRHLHRKGTVLLASFFAALTAFGPTLIDTWNLMPSDLKNALPEGTARWVSTVAFLLLIVVRYTSVRRKDKDGNDAGA</sequence>
<dbReference type="InterPro" id="IPR057700">
    <property type="entry name" value="DUF7940"/>
</dbReference>
<keyword evidence="1" id="KW-1133">Transmembrane helix</keyword>
<evidence type="ECO:0008006" key="4">
    <source>
        <dbReference type="Google" id="ProtNLM"/>
    </source>
</evidence>
<comment type="caution">
    <text evidence="2">The sequence shown here is derived from an EMBL/GenBank/DDBJ whole genome shotgun (WGS) entry which is preliminary data.</text>
</comment>
<keyword evidence="1" id="KW-0472">Membrane</keyword>
<evidence type="ECO:0000256" key="1">
    <source>
        <dbReference type="SAM" id="Phobius"/>
    </source>
</evidence>
<dbReference type="RefSeq" id="WP_144199506.1">
    <property type="nucleotide sequence ID" value="NZ_VCIZ01000010.1"/>
</dbReference>
<dbReference type="Proteomes" id="UP000318943">
    <property type="component" value="Unassembled WGS sequence"/>
</dbReference>
<proteinExistence type="predicted"/>
<protein>
    <recommendedName>
        <fullName evidence="4">Holin</fullName>
    </recommendedName>
</protein>
<keyword evidence="1" id="KW-0812">Transmembrane</keyword>